<comment type="cofactor">
    <cofactor evidence="1 13">
        <name>heme</name>
        <dbReference type="ChEBI" id="CHEBI:30413"/>
    </cofactor>
</comment>
<comment type="subcellular location">
    <subcellularLocation>
        <location evidence="2">Membrane</location>
    </subcellularLocation>
</comment>
<organism evidence="14 15">
    <name type="scientific">Mycena belliarum</name>
    <dbReference type="NCBI Taxonomy" id="1033014"/>
    <lineage>
        <taxon>Eukaryota</taxon>
        <taxon>Fungi</taxon>
        <taxon>Dikarya</taxon>
        <taxon>Basidiomycota</taxon>
        <taxon>Agaricomycotina</taxon>
        <taxon>Agaricomycetes</taxon>
        <taxon>Agaricomycetidae</taxon>
        <taxon>Agaricales</taxon>
        <taxon>Marasmiineae</taxon>
        <taxon>Mycenaceae</taxon>
        <taxon>Mycena</taxon>
    </lineage>
</organism>
<dbReference type="GO" id="GO:0020037">
    <property type="term" value="F:heme binding"/>
    <property type="evidence" value="ECO:0007669"/>
    <property type="project" value="InterPro"/>
</dbReference>
<proteinExistence type="inferred from homology"/>
<dbReference type="InterPro" id="IPR036396">
    <property type="entry name" value="Cyt_P450_sf"/>
</dbReference>
<evidence type="ECO:0000256" key="7">
    <source>
        <dbReference type="ARBA" id="ARBA00022723"/>
    </source>
</evidence>
<dbReference type="PANTHER" id="PTHR24305:SF166">
    <property type="entry name" value="CYTOCHROME P450 12A4, MITOCHONDRIAL-RELATED"/>
    <property type="match status" value="1"/>
</dbReference>
<dbReference type="PRINTS" id="PR00463">
    <property type="entry name" value="EP450I"/>
</dbReference>
<dbReference type="GO" id="GO:0004497">
    <property type="term" value="F:monooxygenase activity"/>
    <property type="evidence" value="ECO:0007669"/>
    <property type="project" value="UniProtKB-KW"/>
</dbReference>
<dbReference type="Pfam" id="PF00067">
    <property type="entry name" value="p450"/>
    <property type="match status" value="1"/>
</dbReference>
<dbReference type="InterPro" id="IPR050121">
    <property type="entry name" value="Cytochrome_P450_monoxygenase"/>
</dbReference>
<evidence type="ECO:0000256" key="6">
    <source>
        <dbReference type="ARBA" id="ARBA00022692"/>
    </source>
</evidence>
<keyword evidence="10 13" id="KW-0408">Iron</keyword>
<dbReference type="EMBL" id="JARJCN010000008">
    <property type="protein sequence ID" value="KAJ7098557.1"/>
    <property type="molecule type" value="Genomic_DNA"/>
</dbReference>
<evidence type="ECO:0000256" key="8">
    <source>
        <dbReference type="ARBA" id="ARBA00022989"/>
    </source>
</evidence>
<dbReference type="GO" id="GO:0016705">
    <property type="term" value="F:oxidoreductase activity, acting on paired donors, with incorporation or reduction of molecular oxygen"/>
    <property type="evidence" value="ECO:0007669"/>
    <property type="project" value="InterPro"/>
</dbReference>
<evidence type="ECO:0000313" key="14">
    <source>
        <dbReference type="EMBL" id="KAJ7098557.1"/>
    </source>
</evidence>
<comment type="caution">
    <text evidence="14">The sequence shown here is derived from an EMBL/GenBank/DDBJ whole genome shotgun (WGS) entry which is preliminary data.</text>
</comment>
<dbReference type="GO" id="GO:0016020">
    <property type="term" value="C:membrane"/>
    <property type="evidence" value="ECO:0007669"/>
    <property type="project" value="UniProtKB-SubCell"/>
</dbReference>
<reference evidence="14" key="1">
    <citation type="submission" date="2023-03" db="EMBL/GenBank/DDBJ databases">
        <title>Massive genome expansion in bonnet fungi (Mycena s.s.) driven by repeated elements and novel gene families across ecological guilds.</title>
        <authorList>
            <consortium name="Lawrence Berkeley National Laboratory"/>
            <person name="Harder C.B."/>
            <person name="Miyauchi S."/>
            <person name="Viragh M."/>
            <person name="Kuo A."/>
            <person name="Thoen E."/>
            <person name="Andreopoulos B."/>
            <person name="Lu D."/>
            <person name="Skrede I."/>
            <person name="Drula E."/>
            <person name="Henrissat B."/>
            <person name="Morin E."/>
            <person name="Kohler A."/>
            <person name="Barry K."/>
            <person name="LaButti K."/>
            <person name="Morin E."/>
            <person name="Salamov A."/>
            <person name="Lipzen A."/>
            <person name="Mereny Z."/>
            <person name="Hegedus B."/>
            <person name="Baldrian P."/>
            <person name="Stursova M."/>
            <person name="Weitz H."/>
            <person name="Taylor A."/>
            <person name="Grigoriev I.V."/>
            <person name="Nagy L.G."/>
            <person name="Martin F."/>
            <person name="Kauserud H."/>
        </authorList>
    </citation>
    <scope>NUCLEOTIDE SEQUENCE</scope>
    <source>
        <strain evidence="14">CBHHK173m</strain>
    </source>
</reference>
<keyword evidence="6" id="KW-0812">Transmembrane</keyword>
<evidence type="ECO:0000256" key="12">
    <source>
        <dbReference type="ARBA" id="ARBA00023136"/>
    </source>
</evidence>
<evidence type="ECO:0000256" key="5">
    <source>
        <dbReference type="ARBA" id="ARBA00022617"/>
    </source>
</evidence>
<protein>
    <submittedName>
        <fullName evidence="14">Cytochrome P450</fullName>
    </submittedName>
</protein>
<keyword evidence="12" id="KW-0472">Membrane</keyword>
<gene>
    <name evidence="14" type="ORF">B0H15DRAFT_771942</name>
</gene>
<dbReference type="PANTHER" id="PTHR24305">
    <property type="entry name" value="CYTOCHROME P450"/>
    <property type="match status" value="1"/>
</dbReference>
<dbReference type="GO" id="GO:0005506">
    <property type="term" value="F:iron ion binding"/>
    <property type="evidence" value="ECO:0007669"/>
    <property type="project" value="InterPro"/>
</dbReference>
<comment type="pathway">
    <text evidence="3">Secondary metabolite biosynthesis; terpenoid biosynthesis.</text>
</comment>
<keyword evidence="8" id="KW-1133">Transmembrane helix</keyword>
<evidence type="ECO:0000256" key="11">
    <source>
        <dbReference type="ARBA" id="ARBA00023033"/>
    </source>
</evidence>
<name>A0AAD6XRQ6_9AGAR</name>
<evidence type="ECO:0000256" key="9">
    <source>
        <dbReference type="ARBA" id="ARBA00023002"/>
    </source>
</evidence>
<dbReference type="PRINTS" id="PR00385">
    <property type="entry name" value="P450"/>
</dbReference>
<dbReference type="InterPro" id="IPR001128">
    <property type="entry name" value="Cyt_P450"/>
</dbReference>
<keyword evidence="7 13" id="KW-0479">Metal-binding</keyword>
<feature type="binding site" description="axial binding residue" evidence="13">
    <location>
        <position position="505"/>
    </location>
    <ligand>
        <name>heme</name>
        <dbReference type="ChEBI" id="CHEBI:30413"/>
    </ligand>
    <ligandPart>
        <name>Fe</name>
        <dbReference type="ChEBI" id="CHEBI:18248"/>
    </ligandPart>
</feature>
<evidence type="ECO:0000256" key="2">
    <source>
        <dbReference type="ARBA" id="ARBA00004370"/>
    </source>
</evidence>
<dbReference type="Gene3D" id="1.10.630.10">
    <property type="entry name" value="Cytochrome P450"/>
    <property type="match status" value="1"/>
</dbReference>
<evidence type="ECO:0000256" key="13">
    <source>
        <dbReference type="PIRSR" id="PIRSR602401-1"/>
    </source>
</evidence>
<keyword evidence="11" id="KW-0503">Monooxygenase</keyword>
<dbReference type="Proteomes" id="UP001222325">
    <property type="component" value="Unassembled WGS sequence"/>
</dbReference>
<dbReference type="InterPro" id="IPR002401">
    <property type="entry name" value="Cyt_P450_E_grp-I"/>
</dbReference>
<evidence type="ECO:0000256" key="1">
    <source>
        <dbReference type="ARBA" id="ARBA00001971"/>
    </source>
</evidence>
<evidence type="ECO:0000256" key="4">
    <source>
        <dbReference type="ARBA" id="ARBA00010617"/>
    </source>
</evidence>
<comment type="similarity">
    <text evidence="4">Belongs to the cytochrome P450 family.</text>
</comment>
<evidence type="ECO:0000313" key="15">
    <source>
        <dbReference type="Proteomes" id="UP001222325"/>
    </source>
</evidence>
<dbReference type="SUPFAM" id="SSF48264">
    <property type="entry name" value="Cytochrome P450"/>
    <property type="match status" value="1"/>
</dbReference>
<keyword evidence="5 13" id="KW-0349">Heme</keyword>
<evidence type="ECO:0000256" key="3">
    <source>
        <dbReference type="ARBA" id="ARBA00004721"/>
    </source>
</evidence>
<dbReference type="CDD" id="cd11069">
    <property type="entry name" value="CYP_FUM15-like"/>
    <property type="match status" value="1"/>
</dbReference>
<evidence type="ECO:0000256" key="10">
    <source>
        <dbReference type="ARBA" id="ARBA00023004"/>
    </source>
</evidence>
<keyword evidence="9" id="KW-0560">Oxidoreductase</keyword>
<accession>A0AAD6XRQ6</accession>
<dbReference type="AlphaFoldDB" id="A0AAD6XRQ6"/>
<keyword evidence="15" id="KW-1185">Reference proteome</keyword>
<sequence length="565" mass="63156">MSPTLVLQVGLGLATVIYVFARIAHAQVATKSLVRGLPGPPKESYRFGHLRRLYDPNGMKWHHQLNRLYGGVAQINGTFGDEQLYVTDPLALHTICSREVENFEETSIFVKGNSLIFGNGLLSTTGEVHKKQRKMLNPIFSTSHMRDITPIFYTVVQHLVDLIATDVDNAAPLNSSFKPAATIDMLDMMMRTALEGVGQCGLGHSFGTLDANVEGSSSFRAALRNLIPTIFSLQVLRQAFLPIALKIGTPAFRKFLVDIVPSKRLHRLRDIVEVMRKTNADILEKKNAAFARGDRKVLEQVGHGRDIISVLLRAQDEYSVEDRMSPAEVLSHMTTLVFTSHDTTSSTMSHILYFLAQYPDVQDKLRKEIRSAKDAWYREHGTRNIDYDALSEQLPFLEMVIRETLRVDAPVSFMSRTAQRATVLPLANPIALADGRQVSEVPVAANQNIIIGIASVDRDPRFWGLDSDEWKPERWANGVPVCAAESKIPGIYAGQMSFLGGGRACIGYRFAHLEIKIVISMLLDQFAFEPIKTETVKWKLANIQMPWVEGKESQGPMMPMVVKRI</sequence>